<evidence type="ECO:0000313" key="3">
    <source>
        <dbReference type="Proteomes" id="UP000595823"/>
    </source>
</evidence>
<evidence type="ECO:0000256" key="1">
    <source>
        <dbReference type="SAM" id="Phobius"/>
    </source>
</evidence>
<sequence>MLRKHSKKYVLLIVLILPWLTVPLLGSKAFKRFLPAAIFICTFTKAIDIFGQNKKWWTFYKGIHSFDSMNFFNFGPYLVTSLWVLKMTYGNLPLYFISNTILHICFIYFGGLRIVKHFKIFSLVKLTRFQYLLIDVLRGLLLYGFQYMTELKECVHSDRSGN</sequence>
<gene>
    <name evidence="2" type="ORF">HUG15_06415</name>
</gene>
<keyword evidence="1" id="KW-0472">Membrane</keyword>
<keyword evidence="1" id="KW-1133">Transmembrane helix</keyword>
<accession>A0A7T7CAU2</accession>
<proteinExistence type="predicted"/>
<dbReference type="Proteomes" id="UP000595823">
    <property type="component" value="Chromosome"/>
</dbReference>
<feature type="transmembrane region" description="Helical" evidence="1">
    <location>
        <begin position="95"/>
        <end position="115"/>
    </location>
</feature>
<feature type="transmembrane region" description="Helical" evidence="1">
    <location>
        <begin position="71"/>
        <end position="89"/>
    </location>
</feature>
<protein>
    <submittedName>
        <fullName evidence="2">Uncharacterized protein</fullName>
    </submittedName>
</protein>
<dbReference type="EMBL" id="CP054705">
    <property type="protein sequence ID" value="QQK75257.1"/>
    <property type="molecule type" value="Genomic_DNA"/>
</dbReference>
<keyword evidence="1" id="KW-0812">Transmembrane</keyword>
<dbReference type="RefSeq" id="WP_200127883.1">
    <property type="nucleotide sequence ID" value="NZ_CP054705.1"/>
</dbReference>
<reference evidence="2 3" key="1">
    <citation type="submission" date="2020-06" db="EMBL/GenBank/DDBJ databases">
        <title>Genomic analysis of Salicibibacter sp. NKC5-3.</title>
        <authorList>
            <person name="Oh Y.J."/>
        </authorList>
    </citation>
    <scope>NUCLEOTIDE SEQUENCE [LARGE SCALE GENOMIC DNA]</scope>
    <source>
        <strain evidence="2 3">NKC5-3</strain>
    </source>
</reference>
<dbReference type="KEGG" id="scia:HUG15_06415"/>
<dbReference type="AlphaFoldDB" id="A0A7T7CAU2"/>
<feature type="transmembrane region" description="Helical" evidence="1">
    <location>
        <begin position="9"/>
        <end position="26"/>
    </location>
</feature>
<keyword evidence="3" id="KW-1185">Reference proteome</keyword>
<evidence type="ECO:0000313" key="2">
    <source>
        <dbReference type="EMBL" id="QQK75257.1"/>
    </source>
</evidence>
<organism evidence="2 3">
    <name type="scientific">Salicibibacter cibarius</name>
    <dbReference type="NCBI Taxonomy" id="2743000"/>
    <lineage>
        <taxon>Bacteria</taxon>
        <taxon>Bacillati</taxon>
        <taxon>Bacillota</taxon>
        <taxon>Bacilli</taxon>
        <taxon>Bacillales</taxon>
        <taxon>Bacillaceae</taxon>
        <taxon>Salicibibacter</taxon>
    </lineage>
</organism>
<name>A0A7T7CAU2_9BACI</name>